<evidence type="ECO:0000256" key="1">
    <source>
        <dbReference type="SAM" id="MobiDB-lite"/>
    </source>
</evidence>
<keyword evidence="3" id="KW-1185">Reference proteome</keyword>
<feature type="compositionally biased region" description="Low complexity" evidence="1">
    <location>
        <begin position="86"/>
        <end position="98"/>
    </location>
</feature>
<dbReference type="EMBL" id="JAWRVI010000074">
    <property type="protein sequence ID" value="KAK4081430.1"/>
    <property type="molecule type" value="Genomic_DNA"/>
</dbReference>
<evidence type="ECO:0000313" key="2">
    <source>
        <dbReference type="EMBL" id="KAK4081430.1"/>
    </source>
</evidence>
<reference evidence="2 3" key="1">
    <citation type="journal article" date="2024" name="Microbiol. Resour. Announc.">
        <title>Genome annotations for the ascomycete fungi Trichoderma harzianum, Trichoderma aggressivum, and Purpureocillium lilacinum.</title>
        <authorList>
            <person name="Beijen E.P.W."/>
            <person name="Ohm R.A."/>
        </authorList>
    </citation>
    <scope>NUCLEOTIDE SEQUENCE [LARGE SCALE GENOMIC DNA]</scope>
    <source>
        <strain evidence="2 3">CBS 150709</strain>
    </source>
</reference>
<sequence>MSQSEIIQALLAKRSAPQWRHRGQNAPARLSQTGIRKVQGSGAAVSRTADNGPSNGLKDLATQPMARQVPFTYANGQAPGDMWLPSSGESSSLQSSESNTLQARLSRLEDMVLFQDSQVEELLQSKEDEKAQVQEVWNSVKLLVDMYPAPGQDTVDPSLAFQAISGA</sequence>
<feature type="region of interest" description="Disordered" evidence="1">
    <location>
        <begin position="77"/>
        <end position="98"/>
    </location>
</feature>
<evidence type="ECO:0000313" key="3">
    <source>
        <dbReference type="Proteomes" id="UP001287286"/>
    </source>
</evidence>
<protein>
    <submittedName>
        <fullName evidence="2">Uncharacterized protein</fullName>
    </submittedName>
</protein>
<organism evidence="2 3">
    <name type="scientific">Purpureocillium lilacinum</name>
    <name type="common">Paecilomyces lilacinus</name>
    <dbReference type="NCBI Taxonomy" id="33203"/>
    <lineage>
        <taxon>Eukaryota</taxon>
        <taxon>Fungi</taxon>
        <taxon>Dikarya</taxon>
        <taxon>Ascomycota</taxon>
        <taxon>Pezizomycotina</taxon>
        <taxon>Sordariomycetes</taxon>
        <taxon>Hypocreomycetidae</taxon>
        <taxon>Hypocreales</taxon>
        <taxon>Ophiocordycipitaceae</taxon>
        <taxon>Purpureocillium</taxon>
    </lineage>
</organism>
<gene>
    <name evidence="2" type="ORF">Purlil1_11691</name>
</gene>
<accession>A0ABR0BJ09</accession>
<name>A0ABR0BJ09_PURLI</name>
<feature type="region of interest" description="Disordered" evidence="1">
    <location>
        <begin position="15"/>
        <end position="63"/>
    </location>
</feature>
<comment type="caution">
    <text evidence="2">The sequence shown here is derived from an EMBL/GenBank/DDBJ whole genome shotgun (WGS) entry which is preliminary data.</text>
</comment>
<dbReference type="Proteomes" id="UP001287286">
    <property type="component" value="Unassembled WGS sequence"/>
</dbReference>
<proteinExistence type="predicted"/>